<reference evidence="3 4" key="1">
    <citation type="submission" date="2018-11" db="EMBL/GenBank/DDBJ databases">
        <title>Genomic Encyclopedia of Type Strains, Phase IV (KMG-IV): sequencing the most valuable type-strain genomes for metagenomic binning, comparative biology and taxonomic classification.</title>
        <authorList>
            <person name="Goeker M."/>
        </authorList>
    </citation>
    <scope>NUCLEOTIDE SEQUENCE [LARGE SCALE GENOMIC DNA]</scope>
    <source>
        <strain evidence="3 4">DSM 22027</strain>
    </source>
</reference>
<accession>A0A3N1VTK8</accession>
<proteinExistence type="predicted"/>
<keyword evidence="4" id="KW-1185">Reference proteome</keyword>
<feature type="domain" description="Glycosyltransferase subfamily 4-like N-terminal" evidence="2">
    <location>
        <begin position="7"/>
        <end position="125"/>
    </location>
</feature>
<dbReference type="AlphaFoldDB" id="A0A3N1VTK8"/>
<protein>
    <submittedName>
        <fullName evidence="3">Glycosyltransferase involved in cell wall biosynthesis</fullName>
    </submittedName>
</protein>
<gene>
    <name evidence="3" type="ORF">EDC27_0383</name>
</gene>
<dbReference type="Proteomes" id="UP000276223">
    <property type="component" value="Unassembled WGS sequence"/>
</dbReference>
<keyword evidence="3" id="KW-0808">Transferase</keyword>
<dbReference type="SUPFAM" id="SSF53756">
    <property type="entry name" value="UDP-Glycosyltransferase/glycogen phosphorylase"/>
    <property type="match status" value="1"/>
</dbReference>
<dbReference type="InterPro" id="IPR001296">
    <property type="entry name" value="Glyco_trans_1"/>
</dbReference>
<dbReference type="OrthoDB" id="9775208at2"/>
<dbReference type="Gene3D" id="3.40.50.2000">
    <property type="entry name" value="Glycogen Phosphorylase B"/>
    <property type="match status" value="2"/>
</dbReference>
<dbReference type="PANTHER" id="PTHR12526">
    <property type="entry name" value="GLYCOSYLTRANSFERASE"/>
    <property type="match status" value="1"/>
</dbReference>
<evidence type="ECO:0000313" key="3">
    <source>
        <dbReference type="EMBL" id="ROR03127.1"/>
    </source>
</evidence>
<dbReference type="CDD" id="cd03808">
    <property type="entry name" value="GT4_CapM-like"/>
    <property type="match status" value="1"/>
</dbReference>
<evidence type="ECO:0000313" key="4">
    <source>
        <dbReference type="Proteomes" id="UP000276223"/>
    </source>
</evidence>
<name>A0A3N1VTK8_9BACT</name>
<dbReference type="InterPro" id="IPR028098">
    <property type="entry name" value="Glyco_trans_4-like_N"/>
</dbReference>
<dbReference type="GO" id="GO:0016757">
    <property type="term" value="F:glycosyltransferase activity"/>
    <property type="evidence" value="ECO:0007669"/>
    <property type="project" value="InterPro"/>
</dbReference>
<sequence>MTSCGLHVVFTVNADWVFRIHFLPLAQLLTRQGFQVTIMARDTGEGAAIERRGMHFIHWPVTRSGKNPVMETAAVLHLLRHYRRMKPDLVHHIGLKAICYGSVASRLLRLPAVHMFIGLGFAFRNQAGRSSRLFLKPWLRTLRGDKRSVLVFQNAADRAYGQSQGWGKEEKTYVVGGVGVDLSGFREQPEPQAPPFVVVFASRMLWDKGVGEFVEAARILKKEWGELVQFVLVGGHDAENPCAVPRSCLEGWHREGVVDWLGFRHDIPQILAMSHLVVLPSYYGEGVPKILLEAAAVGRAAVTTDWPGCRDAVLDGVTGRLVPPKDPRALARAIDHLLSNRELRSKMGHRARERAEKEFSVVRFSQKILRVYRDVLSISRKDFPLTGNPMQDVFI</sequence>
<evidence type="ECO:0000259" key="2">
    <source>
        <dbReference type="Pfam" id="PF13477"/>
    </source>
</evidence>
<comment type="caution">
    <text evidence="3">The sequence shown here is derived from an EMBL/GenBank/DDBJ whole genome shotgun (WGS) entry which is preliminary data.</text>
</comment>
<dbReference type="RefSeq" id="WP_123288919.1">
    <property type="nucleotide sequence ID" value="NZ_RJVA01000009.1"/>
</dbReference>
<dbReference type="Pfam" id="PF00534">
    <property type="entry name" value="Glycos_transf_1"/>
    <property type="match status" value="1"/>
</dbReference>
<dbReference type="Pfam" id="PF13477">
    <property type="entry name" value="Glyco_trans_4_2"/>
    <property type="match status" value="1"/>
</dbReference>
<organism evidence="3 4">
    <name type="scientific">Desulfosoma caldarium</name>
    <dbReference type="NCBI Taxonomy" id="610254"/>
    <lineage>
        <taxon>Bacteria</taxon>
        <taxon>Pseudomonadati</taxon>
        <taxon>Thermodesulfobacteriota</taxon>
        <taxon>Syntrophobacteria</taxon>
        <taxon>Syntrophobacterales</taxon>
        <taxon>Syntrophobacteraceae</taxon>
        <taxon>Desulfosoma</taxon>
    </lineage>
</organism>
<feature type="domain" description="Glycosyl transferase family 1" evidence="1">
    <location>
        <begin position="186"/>
        <end position="354"/>
    </location>
</feature>
<dbReference type="EMBL" id="RJVA01000009">
    <property type="protein sequence ID" value="ROR03127.1"/>
    <property type="molecule type" value="Genomic_DNA"/>
</dbReference>
<dbReference type="PANTHER" id="PTHR12526:SF638">
    <property type="entry name" value="SPORE COAT PROTEIN SA"/>
    <property type="match status" value="1"/>
</dbReference>
<evidence type="ECO:0000259" key="1">
    <source>
        <dbReference type="Pfam" id="PF00534"/>
    </source>
</evidence>